<dbReference type="eggNOG" id="COG0392">
    <property type="taxonomic scope" value="Bacteria"/>
</dbReference>
<comment type="subcellular location">
    <subcellularLocation>
        <location evidence="1">Cell membrane</location>
        <topology evidence="1">Multi-pass membrane protein</topology>
    </subcellularLocation>
</comment>
<evidence type="ECO:0000256" key="1">
    <source>
        <dbReference type="ARBA" id="ARBA00004651"/>
    </source>
</evidence>
<keyword evidence="2" id="KW-1003">Cell membrane</keyword>
<keyword evidence="5 7" id="KW-0472">Membrane</keyword>
<evidence type="ECO:0000256" key="2">
    <source>
        <dbReference type="ARBA" id="ARBA00022475"/>
    </source>
</evidence>
<evidence type="ECO:0000256" key="5">
    <source>
        <dbReference type="ARBA" id="ARBA00023136"/>
    </source>
</evidence>
<evidence type="ECO:0000313" key="8">
    <source>
        <dbReference type="EMBL" id="ABC83136.1"/>
    </source>
</evidence>
<dbReference type="HOGENOM" id="CLU_762517_0_0_7"/>
<feature type="transmembrane region" description="Helical" evidence="7">
    <location>
        <begin position="151"/>
        <end position="174"/>
    </location>
</feature>
<evidence type="ECO:0000256" key="3">
    <source>
        <dbReference type="ARBA" id="ARBA00022692"/>
    </source>
</evidence>
<evidence type="ECO:0000256" key="7">
    <source>
        <dbReference type="SAM" id="Phobius"/>
    </source>
</evidence>
<dbReference type="KEGG" id="ade:Adeh_3369"/>
<feature type="transmembrane region" description="Helical" evidence="7">
    <location>
        <begin position="284"/>
        <end position="309"/>
    </location>
</feature>
<dbReference type="InterPro" id="IPR022791">
    <property type="entry name" value="L-PG_synthase/AglD"/>
</dbReference>
<dbReference type="GO" id="GO:0005886">
    <property type="term" value="C:plasma membrane"/>
    <property type="evidence" value="ECO:0007669"/>
    <property type="project" value="UniProtKB-SubCell"/>
</dbReference>
<evidence type="ECO:0000256" key="4">
    <source>
        <dbReference type="ARBA" id="ARBA00022989"/>
    </source>
</evidence>
<dbReference type="EMBL" id="CP000251">
    <property type="protein sequence ID" value="ABC83136.1"/>
    <property type="molecule type" value="Genomic_DNA"/>
</dbReference>
<dbReference type="AlphaFoldDB" id="Q2IEY0"/>
<feature type="transmembrane region" description="Helical" evidence="7">
    <location>
        <begin position="49"/>
        <end position="68"/>
    </location>
</feature>
<sequence length="348" mass="33916">MVLAAAAAGGAVLVGLVFFRPEWRGGAPALVPRFDLAAFARELPAQARWLVPFAGITAALPALRALVWRAALAPARVRWPDAYHATALGALVHNAVPGKLGPAAAAALLARFTGRPFGAALSSQLVAKLLELAAVVALGAAAAAARGGGAGGAALAGAAAVGTLAAGAVALARLGPAAARRLAPRHPRWAGLLAAGAEGIRGLAAPGRLSRALALGALPPLAAAAAYALPLAAFGVATPLAGGAVILALVTFGQLTPGLPVGTGVYYALAALGARRLGAGPADAAALAVLTHAATVLTLLAVGAASAAVRRDALREVLRRARAGRRGAGPGGDEAGAPVAGRRSRAPT</sequence>
<protein>
    <recommendedName>
        <fullName evidence="10">Flippase-like domain-containing protein</fullName>
    </recommendedName>
</protein>
<feature type="transmembrane region" description="Helical" evidence="7">
    <location>
        <begin position="224"/>
        <end position="252"/>
    </location>
</feature>
<name>Q2IEY0_ANADE</name>
<keyword evidence="4 7" id="KW-1133">Transmembrane helix</keyword>
<evidence type="ECO:0000256" key="6">
    <source>
        <dbReference type="SAM" id="MobiDB-lite"/>
    </source>
</evidence>
<keyword evidence="3 7" id="KW-0812">Transmembrane</keyword>
<reference evidence="8" key="1">
    <citation type="submission" date="2006-01" db="EMBL/GenBank/DDBJ databases">
        <title>Complete sequence of Anaeromyxobacter dehalogenans 2CP-C.</title>
        <authorList>
            <consortium name="US DOE Joint Genome Institute"/>
            <person name="Copeland A."/>
            <person name="Lucas S."/>
            <person name="Lapidus A."/>
            <person name="Barry K."/>
            <person name="Detter J.C."/>
            <person name="Glavina T."/>
            <person name="Hammon N."/>
            <person name="Israni S."/>
            <person name="Pitluck S."/>
            <person name="Brettin T."/>
            <person name="Bruce D."/>
            <person name="Han C."/>
            <person name="Tapia R."/>
            <person name="Gilna P."/>
            <person name="Kiss H."/>
            <person name="Schmutz J."/>
            <person name="Larimer F."/>
            <person name="Land M."/>
            <person name="Kyrpides N."/>
            <person name="Anderson I."/>
            <person name="Sanford R.A."/>
            <person name="Ritalahti K.M."/>
            <person name="Thomas H.S."/>
            <person name="Kirby J.R."/>
            <person name="Zhulin I.B."/>
            <person name="Loeffler F.E."/>
            <person name="Richardson P."/>
        </authorList>
    </citation>
    <scope>NUCLEOTIDE SEQUENCE</scope>
    <source>
        <strain evidence="8">2CP-C</strain>
    </source>
</reference>
<gene>
    <name evidence="8" type="ordered locus">Adeh_3369</name>
</gene>
<evidence type="ECO:0000313" key="9">
    <source>
        <dbReference type="Proteomes" id="UP000001935"/>
    </source>
</evidence>
<dbReference type="Proteomes" id="UP000001935">
    <property type="component" value="Chromosome"/>
</dbReference>
<organism evidence="8 9">
    <name type="scientific">Anaeromyxobacter dehalogenans (strain 2CP-C)</name>
    <dbReference type="NCBI Taxonomy" id="290397"/>
    <lineage>
        <taxon>Bacteria</taxon>
        <taxon>Pseudomonadati</taxon>
        <taxon>Myxococcota</taxon>
        <taxon>Myxococcia</taxon>
        <taxon>Myxococcales</taxon>
        <taxon>Cystobacterineae</taxon>
        <taxon>Anaeromyxobacteraceae</taxon>
        <taxon>Anaeromyxobacter</taxon>
    </lineage>
</organism>
<feature type="region of interest" description="Disordered" evidence="6">
    <location>
        <begin position="323"/>
        <end position="348"/>
    </location>
</feature>
<proteinExistence type="predicted"/>
<dbReference type="Pfam" id="PF03706">
    <property type="entry name" value="LPG_synthase_TM"/>
    <property type="match status" value="1"/>
</dbReference>
<dbReference type="STRING" id="290397.Adeh_3369"/>
<evidence type="ECO:0008006" key="10">
    <source>
        <dbReference type="Google" id="ProtNLM"/>
    </source>
</evidence>
<feature type="transmembrane region" description="Helical" evidence="7">
    <location>
        <begin position="125"/>
        <end position="145"/>
    </location>
</feature>
<accession>Q2IEY0</accession>